<evidence type="ECO:0000256" key="4">
    <source>
        <dbReference type="ARBA" id="ARBA00022692"/>
    </source>
</evidence>
<dbReference type="AlphaFoldDB" id="A0A2S6BY66"/>
<dbReference type="Gene3D" id="1.20.1250.20">
    <property type="entry name" value="MFS general substrate transporter like domains"/>
    <property type="match status" value="2"/>
</dbReference>
<dbReference type="SUPFAM" id="SSF103473">
    <property type="entry name" value="MFS general substrate transporter"/>
    <property type="match status" value="2"/>
</dbReference>
<keyword evidence="6" id="KW-0406">Ion transport</keyword>
<evidence type="ECO:0000256" key="7">
    <source>
        <dbReference type="ARBA" id="ARBA00023136"/>
    </source>
</evidence>
<dbReference type="GO" id="GO:0015343">
    <property type="term" value="F:siderophore-iron transmembrane transporter activity"/>
    <property type="evidence" value="ECO:0007669"/>
    <property type="project" value="TreeGrafter"/>
</dbReference>
<feature type="transmembrane region" description="Helical" evidence="9">
    <location>
        <begin position="372"/>
        <end position="393"/>
    </location>
</feature>
<gene>
    <name evidence="11" type="ORF">CBER1_11004</name>
</gene>
<name>A0A2S6BY66_9PEZI</name>
<feature type="transmembrane region" description="Helical" evidence="9">
    <location>
        <begin position="250"/>
        <end position="270"/>
    </location>
</feature>
<dbReference type="Pfam" id="PF07690">
    <property type="entry name" value="MFS_1"/>
    <property type="match status" value="1"/>
</dbReference>
<feature type="transmembrane region" description="Helical" evidence="9">
    <location>
        <begin position="127"/>
        <end position="144"/>
    </location>
</feature>
<evidence type="ECO:0000259" key="10">
    <source>
        <dbReference type="PROSITE" id="PS50850"/>
    </source>
</evidence>
<evidence type="ECO:0000256" key="3">
    <source>
        <dbReference type="ARBA" id="ARBA00022448"/>
    </source>
</evidence>
<reference evidence="12" key="1">
    <citation type="journal article" date="2017" name="bioRxiv">
        <title>Conservation of a gene cluster reveals novel cercosporin biosynthetic mechanisms and extends production to the genus Colletotrichum.</title>
        <authorList>
            <person name="de Jonge R."/>
            <person name="Ebert M.K."/>
            <person name="Huitt-Roehl C.R."/>
            <person name="Pal P."/>
            <person name="Suttle J.C."/>
            <person name="Spanner R.E."/>
            <person name="Neubauer J.D."/>
            <person name="Jurick W.M.II."/>
            <person name="Stott K.A."/>
            <person name="Secor G.A."/>
            <person name="Thomma B.P.H.J."/>
            <person name="Van de Peer Y."/>
            <person name="Townsend C.A."/>
            <person name="Bolton M.D."/>
        </authorList>
    </citation>
    <scope>NUCLEOTIDE SEQUENCE [LARGE SCALE GENOMIC DNA]</scope>
    <source>
        <strain evidence="12">CBS538.71</strain>
    </source>
</reference>
<feature type="compositionally biased region" description="Low complexity" evidence="8">
    <location>
        <begin position="27"/>
        <end position="38"/>
    </location>
</feature>
<comment type="caution">
    <text evidence="11">The sequence shown here is derived from an EMBL/GenBank/DDBJ whole genome shotgun (WGS) entry which is preliminary data.</text>
</comment>
<feature type="transmembrane region" description="Helical" evidence="9">
    <location>
        <begin position="441"/>
        <end position="459"/>
    </location>
</feature>
<feature type="transmembrane region" description="Helical" evidence="9">
    <location>
        <begin position="465"/>
        <end position="485"/>
    </location>
</feature>
<feature type="region of interest" description="Disordered" evidence="8">
    <location>
        <begin position="1"/>
        <end position="72"/>
    </location>
</feature>
<evidence type="ECO:0000256" key="6">
    <source>
        <dbReference type="ARBA" id="ARBA00023065"/>
    </source>
</evidence>
<comment type="similarity">
    <text evidence="2">Belongs to the major facilitator superfamily.</text>
</comment>
<dbReference type="InterPro" id="IPR011701">
    <property type="entry name" value="MFS"/>
</dbReference>
<dbReference type="OrthoDB" id="2241241at2759"/>
<protein>
    <recommendedName>
        <fullName evidence="10">Major facilitator superfamily (MFS) profile domain-containing protein</fullName>
    </recommendedName>
</protein>
<accession>A0A2S6BY66</accession>
<dbReference type="FunFam" id="1.20.1250.20:FF:000197">
    <property type="entry name" value="Siderophore iron transporter 1"/>
    <property type="match status" value="1"/>
</dbReference>
<dbReference type="InterPro" id="IPR036259">
    <property type="entry name" value="MFS_trans_sf"/>
</dbReference>
<keyword evidence="12" id="KW-1185">Reference proteome</keyword>
<evidence type="ECO:0000313" key="12">
    <source>
        <dbReference type="Proteomes" id="UP000237631"/>
    </source>
</evidence>
<feature type="transmembrane region" description="Helical" evidence="9">
    <location>
        <begin position="304"/>
        <end position="322"/>
    </location>
</feature>
<keyword evidence="4 9" id="KW-0812">Transmembrane</keyword>
<keyword evidence="3" id="KW-0813">Transport</keyword>
<feature type="compositionally biased region" description="Basic and acidic residues" evidence="8">
    <location>
        <begin position="44"/>
        <end position="71"/>
    </location>
</feature>
<keyword evidence="7 9" id="KW-0472">Membrane</keyword>
<feature type="compositionally biased region" description="Acidic residues" evidence="8">
    <location>
        <begin position="644"/>
        <end position="656"/>
    </location>
</feature>
<feature type="transmembrane region" description="Helical" evidence="9">
    <location>
        <begin position="334"/>
        <end position="351"/>
    </location>
</feature>
<feature type="domain" description="Major facilitator superfamily (MFS) profile" evidence="10">
    <location>
        <begin position="91"/>
        <end position="603"/>
    </location>
</feature>
<comment type="subcellular location">
    <subcellularLocation>
        <location evidence="1">Membrane</location>
        <topology evidence="1">Multi-pass membrane protein</topology>
    </subcellularLocation>
</comment>
<feature type="transmembrane region" description="Helical" evidence="9">
    <location>
        <begin position="505"/>
        <end position="526"/>
    </location>
</feature>
<dbReference type="PROSITE" id="PS50850">
    <property type="entry name" value="MFS"/>
    <property type="match status" value="1"/>
</dbReference>
<dbReference type="InterPro" id="IPR020846">
    <property type="entry name" value="MFS_dom"/>
</dbReference>
<feature type="transmembrane region" description="Helical" evidence="9">
    <location>
        <begin position="156"/>
        <end position="173"/>
    </location>
</feature>
<dbReference type="PANTHER" id="PTHR23501">
    <property type="entry name" value="MAJOR FACILITATOR SUPERFAMILY"/>
    <property type="match status" value="1"/>
</dbReference>
<dbReference type="PANTHER" id="PTHR23501:SF87">
    <property type="entry name" value="SIDEROPHORE IRON TRANSPORTER 2"/>
    <property type="match status" value="1"/>
</dbReference>
<sequence length="670" mass="72817">MPNYGTLLPSSGPQTTHGGGDDDVEQAAASAAHTPSSSVIAPSYKREQQNSDIHAQSEVDRRSIMSERSHESGQAGVKRLEAISTTWSKLGLYMAYLGVALLAYATSLEGQTTTNLTIYATSAFKSHSMVSTVLVIQGVVLSVVKPPMAKVADVFGRFEAFTLSILFYLAGFIQQAASDTVVTYAAAQIFYSAGQTGLQILIQVFIADTSDLVNRALCSTIPDIPFLVNVWLGPAIAEAVLKNLNWRWGYGIWTVVLPVAFLPLALALIINQRKAALRGILPESPFQGESAWEIVKTLWFEMDFFGLFLICVAFTLILIPLTLASKAGWSNPNLVTMLVVGAACLIAIPFWERNKTLAPYAFFPRSFWKNRTLLCGLGLSFFYFMAFYLSVYPYFQSYLLVVQDLPLAKAGRIVQTFTFTSTVTAIIVSISIKYTKSYKKFMVAGTILYAIGLALMIRYRTEESTPAMIVGTQIFLGVGGSLTHVPAQLGVQASASHSEVAAATALFLTFLEIGGAVGSGISGAIWTSNVPKKLALYLPPETKDMADEIYGNITLASRGWPMGSPTRDAINLAYQETMTKILTVAVFVALPCIVLAFMMHDYKLDEIDQGVKGVVIGATQDGTEYGGEEFAGPSTTRLMRTSGEYEEADDDDDGSEESQNSRTRLIRKSS</sequence>
<feature type="transmembrane region" description="Helical" evidence="9">
    <location>
        <begin position="581"/>
        <end position="599"/>
    </location>
</feature>
<evidence type="ECO:0000256" key="8">
    <source>
        <dbReference type="SAM" id="MobiDB-lite"/>
    </source>
</evidence>
<keyword evidence="5 9" id="KW-1133">Transmembrane helix</keyword>
<feature type="transmembrane region" description="Helical" evidence="9">
    <location>
        <begin position="90"/>
        <end position="107"/>
    </location>
</feature>
<feature type="region of interest" description="Disordered" evidence="8">
    <location>
        <begin position="625"/>
        <end position="670"/>
    </location>
</feature>
<dbReference type="Proteomes" id="UP000237631">
    <property type="component" value="Unassembled WGS sequence"/>
</dbReference>
<dbReference type="GO" id="GO:0005886">
    <property type="term" value="C:plasma membrane"/>
    <property type="evidence" value="ECO:0007669"/>
    <property type="project" value="TreeGrafter"/>
</dbReference>
<feature type="transmembrane region" description="Helical" evidence="9">
    <location>
        <begin position="413"/>
        <end position="434"/>
    </location>
</feature>
<proteinExistence type="inferred from homology"/>
<organism evidence="11 12">
    <name type="scientific">Cercospora berteroae</name>
    <dbReference type="NCBI Taxonomy" id="357750"/>
    <lineage>
        <taxon>Eukaryota</taxon>
        <taxon>Fungi</taxon>
        <taxon>Dikarya</taxon>
        <taxon>Ascomycota</taxon>
        <taxon>Pezizomycotina</taxon>
        <taxon>Dothideomycetes</taxon>
        <taxon>Dothideomycetidae</taxon>
        <taxon>Mycosphaerellales</taxon>
        <taxon>Mycosphaerellaceae</taxon>
        <taxon>Cercospora</taxon>
    </lineage>
</organism>
<evidence type="ECO:0000256" key="2">
    <source>
        <dbReference type="ARBA" id="ARBA00008335"/>
    </source>
</evidence>
<evidence type="ECO:0000256" key="5">
    <source>
        <dbReference type="ARBA" id="ARBA00022989"/>
    </source>
</evidence>
<dbReference type="EMBL" id="PNEN01001697">
    <property type="protein sequence ID" value="PPJ52434.1"/>
    <property type="molecule type" value="Genomic_DNA"/>
</dbReference>
<evidence type="ECO:0000313" key="11">
    <source>
        <dbReference type="EMBL" id="PPJ52434.1"/>
    </source>
</evidence>
<evidence type="ECO:0000256" key="1">
    <source>
        <dbReference type="ARBA" id="ARBA00004141"/>
    </source>
</evidence>
<evidence type="ECO:0000256" key="9">
    <source>
        <dbReference type="SAM" id="Phobius"/>
    </source>
</evidence>